<keyword evidence="3" id="KW-1185">Reference proteome</keyword>
<gene>
    <name evidence="2" type="primary">Matn3</name>
    <name evidence="2" type="ORF">AWC38_SpisGene24113</name>
</gene>
<dbReference type="CDD" id="cd00198">
    <property type="entry name" value="vWFA"/>
    <property type="match status" value="1"/>
</dbReference>
<organism evidence="2 3">
    <name type="scientific">Stylophora pistillata</name>
    <name type="common">Smooth cauliflower coral</name>
    <dbReference type="NCBI Taxonomy" id="50429"/>
    <lineage>
        <taxon>Eukaryota</taxon>
        <taxon>Metazoa</taxon>
        <taxon>Cnidaria</taxon>
        <taxon>Anthozoa</taxon>
        <taxon>Hexacorallia</taxon>
        <taxon>Scleractinia</taxon>
        <taxon>Astrocoeniina</taxon>
        <taxon>Pocilloporidae</taxon>
        <taxon>Stylophora</taxon>
    </lineage>
</organism>
<evidence type="ECO:0000313" key="3">
    <source>
        <dbReference type="Proteomes" id="UP000225706"/>
    </source>
</evidence>
<evidence type="ECO:0000313" key="2">
    <source>
        <dbReference type="EMBL" id="PFX11999.1"/>
    </source>
</evidence>
<sequence length="214" mass="24065">MFRTKEQWINYRSDLSRAKRYAPVVAEDVVIVVDSGLRWYRNCETVKVKLALKNLINKLEKVVFDTRYAMVTAGYLNFKFTPSSSAAHQLEKTSVPWGTGLEEAMKLFDASPGHRSHAKKIVLLFTDGLSSSQSFGTHAYAKALKDNGVEIFVAGIGYYHTEIDKIVQLTSSPADKHIYKIKNVGGSYNIVGLGLQKTRLDKWKILPGEYELPC</sequence>
<dbReference type="OrthoDB" id="6132182at2759"/>
<feature type="domain" description="VWFA" evidence="1">
    <location>
        <begin position="98"/>
        <end position="203"/>
    </location>
</feature>
<dbReference type="EMBL" id="LSMT01001668">
    <property type="protein sequence ID" value="PFX11999.1"/>
    <property type="molecule type" value="Genomic_DNA"/>
</dbReference>
<dbReference type="Gene3D" id="3.40.50.410">
    <property type="entry name" value="von Willebrand factor, type A domain"/>
    <property type="match status" value="1"/>
</dbReference>
<comment type="caution">
    <text evidence="2">The sequence shown here is derived from an EMBL/GenBank/DDBJ whole genome shotgun (WGS) entry which is preliminary data.</text>
</comment>
<protein>
    <submittedName>
        <fullName evidence="2">Matrilin-3</fullName>
    </submittedName>
</protein>
<name>A0A2B4R5A2_STYPI</name>
<dbReference type="SMART" id="SM00327">
    <property type="entry name" value="VWA"/>
    <property type="match status" value="1"/>
</dbReference>
<dbReference type="Pfam" id="PF00092">
    <property type="entry name" value="VWA"/>
    <property type="match status" value="1"/>
</dbReference>
<proteinExistence type="predicted"/>
<reference evidence="3" key="1">
    <citation type="journal article" date="2017" name="bioRxiv">
        <title>Comparative analysis of the genomes of Stylophora pistillata and Acropora digitifera provides evidence for extensive differences between species of corals.</title>
        <authorList>
            <person name="Voolstra C.R."/>
            <person name="Li Y."/>
            <person name="Liew Y.J."/>
            <person name="Baumgarten S."/>
            <person name="Zoccola D."/>
            <person name="Flot J.-F."/>
            <person name="Tambutte S."/>
            <person name="Allemand D."/>
            <person name="Aranda M."/>
        </authorList>
    </citation>
    <scope>NUCLEOTIDE SEQUENCE [LARGE SCALE GENOMIC DNA]</scope>
</reference>
<dbReference type="SUPFAM" id="SSF53300">
    <property type="entry name" value="vWA-like"/>
    <property type="match status" value="1"/>
</dbReference>
<dbReference type="STRING" id="50429.A0A2B4R5A2"/>
<evidence type="ECO:0000259" key="1">
    <source>
        <dbReference type="PROSITE" id="PS50234"/>
    </source>
</evidence>
<dbReference type="InterPro" id="IPR002035">
    <property type="entry name" value="VWF_A"/>
</dbReference>
<dbReference type="AlphaFoldDB" id="A0A2B4R5A2"/>
<dbReference type="Proteomes" id="UP000225706">
    <property type="component" value="Unassembled WGS sequence"/>
</dbReference>
<dbReference type="InterPro" id="IPR036465">
    <property type="entry name" value="vWFA_dom_sf"/>
</dbReference>
<accession>A0A2B4R5A2</accession>
<dbReference type="PROSITE" id="PS50234">
    <property type="entry name" value="VWFA"/>
    <property type="match status" value="1"/>
</dbReference>